<sequence>MVGHGVVSSCSVVASSVTEEAVLIEAVPVVQTVLSVNNKAEIMQVKVLVCASVWL</sequence>
<gene>
    <name evidence="1" type="ORF">K458DRAFT_419117</name>
</gene>
<evidence type="ECO:0000313" key="2">
    <source>
        <dbReference type="Proteomes" id="UP000799291"/>
    </source>
</evidence>
<accession>A0A6G1IZZ6</accession>
<reference evidence="1" key="1">
    <citation type="journal article" date="2020" name="Stud. Mycol.">
        <title>101 Dothideomycetes genomes: a test case for predicting lifestyles and emergence of pathogens.</title>
        <authorList>
            <person name="Haridas S."/>
            <person name="Albert R."/>
            <person name="Binder M."/>
            <person name="Bloem J."/>
            <person name="Labutti K."/>
            <person name="Salamov A."/>
            <person name="Andreopoulos B."/>
            <person name="Baker S."/>
            <person name="Barry K."/>
            <person name="Bills G."/>
            <person name="Bluhm B."/>
            <person name="Cannon C."/>
            <person name="Castanera R."/>
            <person name="Culley D."/>
            <person name="Daum C."/>
            <person name="Ezra D."/>
            <person name="Gonzalez J."/>
            <person name="Henrissat B."/>
            <person name="Kuo A."/>
            <person name="Liang C."/>
            <person name="Lipzen A."/>
            <person name="Lutzoni F."/>
            <person name="Magnuson J."/>
            <person name="Mondo S."/>
            <person name="Nolan M."/>
            <person name="Ohm R."/>
            <person name="Pangilinan J."/>
            <person name="Park H.-J."/>
            <person name="Ramirez L."/>
            <person name="Alfaro M."/>
            <person name="Sun H."/>
            <person name="Tritt A."/>
            <person name="Yoshinaga Y."/>
            <person name="Zwiers L.-H."/>
            <person name="Turgeon B."/>
            <person name="Goodwin S."/>
            <person name="Spatafora J."/>
            <person name="Crous P."/>
            <person name="Grigoriev I."/>
        </authorList>
    </citation>
    <scope>NUCLEOTIDE SEQUENCE</scope>
    <source>
        <strain evidence="1">CBS 122367</strain>
    </source>
</reference>
<dbReference type="AlphaFoldDB" id="A0A6G1IZZ6"/>
<name>A0A6G1IZZ6_9PLEO</name>
<dbReference type="Proteomes" id="UP000799291">
    <property type="component" value="Unassembled WGS sequence"/>
</dbReference>
<proteinExistence type="predicted"/>
<organism evidence="1 2">
    <name type="scientific">Lentithecium fluviatile CBS 122367</name>
    <dbReference type="NCBI Taxonomy" id="1168545"/>
    <lineage>
        <taxon>Eukaryota</taxon>
        <taxon>Fungi</taxon>
        <taxon>Dikarya</taxon>
        <taxon>Ascomycota</taxon>
        <taxon>Pezizomycotina</taxon>
        <taxon>Dothideomycetes</taxon>
        <taxon>Pleosporomycetidae</taxon>
        <taxon>Pleosporales</taxon>
        <taxon>Massarineae</taxon>
        <taxon>Lentitheciaceae</taxon>
        <taxon>Lentithecium</taxon>
    </lineage>
</organism>
<keyword evidence="2" id="KW-1185">Reference proteome</keyword>
<dbReference type="EMBL" id="MU005584">
    <property type="protein sequence ID" value="KAF2683521.1"/>
    <property type="molecule type" value="Genomic_DNA"/>
</dbReference>
<evidence type="ECO:0000313" key="1">
    <source>
        <dbReference type="EMBL" id="KAF2683521.1"/>
    </source>
</evidence>
<protein>
    <submittedName>
        <fullName evidence="1">Uncharacterized protein</fullName>
    </submittedName>
</protein>